<reference evidence="3" key="1">
    <citation type="submission" date="2021-03" db="EMBL/GenBank/DDBJ databases">
        <authorList>
            <person name="Bekaert M."/>
        </authorList>
    </citation>
    <scope>NUCLEOTIDE SEQUENCE</scope>
</reference>
<evidence type="ECO:0000256" key="1">
    <source>
        <dbReference type="SAM" id="MobiDB-lite"/>
    </source>
</evidence>
<dbReference type="GO" id="GO:0000281">
    <property type="term" value="P:mitotic cytokinesis"/>
    <property type="evidence" value="ECO:0007669"/>
    <property type="project" value="InterPro"/>
</dbReference>
<dbReference type="AlphaFoldDB" id="A0A8S3Q3T6"/>
<dbReference type="InterPro" id="IPR028730">
    <property type="entry name" value="ZFYVE26"/>
</dbReference>
<dbReference type="GO" id="GO:0005765">
    <property type="term" value="C:lysosomal membrane"/>
    <property type="evidence" value="ECO:0007669"/>
    <property type="project" value="TreeGrafter"/>
</dbReference>
<feature type="region of interest" description="Disordered" evidence="1">
    <location>
        <begin position="39"/>
        <end position="69"/>
    </location>
</feature>
<evidence type="ECO:0000259" key="2">
    <source>
        <dbReference type="Pfam" id="PF25569"/>
    </source>
</evidence>
<comment type="caution">
    <text evidence="3">The sequence shown here is derived from an EMBL/GenBank/DDBJ whole genome shotgun (WGS) entry which is preliminary data.</text>
</comment>
<dbReference type="GO" id="GO:0000724">
    <property type="term" value="P:double-strand break repair via homologous recombination"/>
    <property type="evidence" value="ECO:0007669"/>
    <property type="project" value="InterPro"/>
</dbReference>
<sequence>MTCITCFYQRGAESYIDLAERISFLYKAHNHLQSYMDPSQWGSVSRPLPQGPKSGQRERSNESNTDSGVLIQTEEQVGKHLKTISIQIEVTKFLHHCLKNTDSNAAAIATKYIANSKSSTLPTMFGTNKTRTDLVNMILLSGNDIPPAFELGLRIIKECNLGGQVIYTHTAREMAKHQRYDHIRQLLDCLVKVGMGEDDMIDEMIGACILVVADNPNEAKEAENLIKLLRKDSHKINAYILCGKLRSAYLMAVKAERVEDVQRIAGAAQRMGQTAVKNICNKWLEQKKNT</sequence>
<organism evidence="3 4">
    <name type="scientific">Mytilus edulis</name>
    <name type="common">Blue mussel</name>
    <dbReference type="NCBI Taxonomy" id="6550"/>
    <lineage>
        <taxon>Eukaryota</taxon>
        <taxon>Metazoa</taxon>
        <taxon>Spiralia</taxon>
        <taxon>Lophotrochozoa</taxon>
        <taxon>Mollusca</taxon>
        <taxon>Bivalvia</taxon>
        <taxon>Autobranchia</taxon>
        <taxon>Pteriomorphia</taxon>
        <taxon>Mytilida</taxon>
        <taxon>Mytiloidea</taxon>
        <taxon>Mytilidae</taxon>
        <taxon>Mytilinae</taxon>
        <taxon>Mytilus</taxon>
    </lineage>
</organism>
<dbReference type="EMBL" id="CAJPWZ010000307">
    <property type="protein sequence ID" value="CAG2189922.1"/>
    <property type="molecule type" value="Genomic_DNA"/>
</dbReference>
<proteinExistence type="predicted"/>
<dbReference type="InterPro" id="IPR057946">
    <property type="entry name" value="TPR_ZFYVE26"/>
</dbReference>
<dbReference type="OrthoDB" id="1936617at2759"/>
<dbReference type="GO" id="GO:0030496">
    <property type="term" value="C:midbody"/>
    <property type="evidence" value="ECO:0007669"/>
    <property type="project" value="TreeGrafter"/>
</dbReference>
<feature type="domain" description="ZFYVE26-like TPR repeats" evidence="2">
    <location>
        <begin position="165"/>
        <end position="285"/>
    </location>
</feature>
<dbReference type="Proteomes" id="UP000683360">
    <property type="component" value="Unassembled WGS sequence"/>
</dbReference>
<evidence type="ECO:0000313" key="3">
    <source>
        <dbReference type="EMBL" id="CAG2189922.1"/>
    </source>
</evidence>
<dbReference type="GO" id="GO:0032266">
    <property type="term" value="F:phosphatidylinositol-3-phosphate binding"/>
    <property type="evidence" value="ECO:0007669"/>
    <property type="project" value="InterPro"/>
</dbReference>
<dbReference type="GO" id="GO:0005813">
    <property type="term" value="C:centrosome"/>
    <property type="evidence" value="ECO:0007669"/>
    <property type="project" value="TreeGrafter"/>
</dbReference>
<dbReference type="GO" id="GO:0032465">
    <property type="term" value="P:regulation of cytokinesis"/>
    <property type="evidence" value="ECO:0007669"/>
    <property type="project" value="TreeGrafter"/>
</dbReference>
<dbReference type="PANTHER" id="PTHR46591">
    <property type="entry name" value="ZINC FINGER FYVE DOMAIN-CONTAINING PROTEIN 26"/>
    <property type="match status" value="1"/>
</dbReference>
<name>A0A8S3Q3T6_MYTED</name>
<gene>
    <name evidence="3" type="ORF">MEDL_5251</name>
</gene>
<dbReference type="PANTHER" id="PTHR46591:SF1">
    <property type="entry name" value="ZINC FINGER FYVE DOMAIN-CONTAINING PROTEIN 26"/>
    <property type="match status" value="1"/>
</dbReference>
<keyword evidence="4" id="KW-1185">Reference proteome</keyword>
<accession>A0A8S3Q3T6</accession>
<protein>
    <submittedName>
        <fullName evidence="3">ZFYVE26</fullName>
    </submittedName>
</protein>
<dbReference type="Pfam" id="PF25569">
    <property type="entry name" value="TPR_ZFYVE26"/>
    <property type="match status" value="1"/>
</dbReference>
<evidence type="ECO:0000313" key="4">
    <source>
        <dbReference type="Proteomes" id="UP000683360"/>
    </source>
</evidence>